<keyword evidence="3" id="KW-1185">Reference proteome</keyword>
<dbReference type="KEGG" id="caby:Cabys_2435"/>
<dbReference type="InterPro" id="IPR022148">
    <property type="entry name" value="CopG_antitoxin"/>
</dbReference>
<reference evidence="2 3" key="1">
    <citation type="submission" date="2011-09" db="EMBL/GenBank/DDBJ databases">
        <title>The permanent draft genome of Caldithrix abyssi DSM 13497.</title>
        <authorList>
            <consortium name="US DOE Joint Genome Institute (JGI-PGF)"/>
            <person name="Lucas S."/>
            <person name="Han J."/>
            <person name="Lapidus A."/>
            <person name="Bruce D."/>
            <person name="Goodwin L."/>
            <person name="Pitluck S."/>
            <person name="Peters L."/>
            <person name="Kyrpides N."/>
            <person name="Mavromatis K."/>
            <person name="Ivanova N."/>
            <person name="Mikhailova N."/>
            <person name="Chertkov O."/>
            <person name="Detter J.C."/>
            <person name="Tapia R."/>
            <person name="Han C."/>
            <person name="Land M."/>
            <person name="Hauser L."/>
            <person name="Markowitz V."/>
            <person name="Cheng J.-F."/>
            <person name="Hugenholtz P."/>
            <person name="Woyke T."/>
            <person name="Wu D."/>
            <person name="Spring S."/>
            <person name="Brambilla E."/>
            <person name="Klenk H.-P."/>
            <person name="Eisen J.A."/>
        </authorList>
    </citation>
    <scope>NUCLEOTIDE SEQUENCE [LARGE SCALE GENOMIC DNA]</scope>
    <source>
        <strain evidence="2 3">DSM 13497</strain>
    </source>
</reference>
<dbReference type="PaxDb" id="880073-Calab_3502"/>
<dbReference type="AlphaFoldDB" id="H1XXH7"/>
<dbReference type="RefSeq" id="WP_006930586.1">
    <property type="nucleotide sequence ID" value="NZ_CM001402.1"/>
</dbReference>
<dbReference type="EMBL" id="CP018099">
    <property type="protein sequence ID" value="APF19184.1"/>
    <property type="molecule type" value="Genomic_DNA"/>
</dbReference>
<organism evidence="2 3">
    <name type="scientific">Caldithrix abyssi DSM 13497</name>
    <dbReference type="NCBI Taxonomy" id="880073"/>
    <lineage>
        <taxon>Bacteria</taxon>
        <taxon>Pseudomonadati</taxon>
        <taxon>Calditrichota</taxon>
        <taxon>Calditrichia</taxon>
        <taxon>Calditrichales</taxon>
        <taxon>Calditrichaceae</taxon>
        <taxon>Caldithrix</taxon>
    </lineage>
</organism>
<dbReference type="Proteomes" id="UP000004671">
    <property type="component" value="Chromosome"/>
</dbReference>
<dbReference type="HOGENOM" id="CLU_179401_0_0_0"/>
<dbReference type="STRING" id="880073.Cabys_2435"/>
<accession>H1XXH7</accession>
<dbReference type="Pfam" id="PF12441">
    <property type="entry name" value="CopG_antitoxin"/>
    <property type="match status" value="1"/>
</dbReference>
<protein>
    <submittedName>
        <fullName evidence="1">CopG antitoxin of type II toxin-antitoxin system</fullName>
    </submittedName>
</protein>
<dbReference type="Proteomes" id="UP000183868">
    <property type="component" value="Chromosome"/>
</dbReference>
<evidence type="ECO:0000313" key="4">
    <source>
        <dbReference type="Proteomes" id="UP000183868"/>
    </source>
</evidence>
<dbReference type="eggNOG" id="COG5304">
    <property type="taxonomic scope" value="Bacteria"/>
</dbReference>
<dbReference type="OrthoDB" id="5297245at2"/>
<gene>
    <name evidence="1" type="primary">copG</name>
    <name evidence="1" type="ORF">Cabys_2435</name>
    <name evidence="2" type="ORF">Calab_3502</name>
</gene>
<name>H1XXH7_CALAY</name>
<reference evidence="1 4" key="2">
    <citation type="submission" date="2016-11" db="EMBL/GenBank/DDBJ databases">
        <title>Genomic analysis of Caldithrix abyssi and proposal of a novel bacterial phylum Caldithrichaeota.</title>
        <authorList>
            <person name="Kublanov I."/>
            <person name="Sigalova O."/>
            <person name="Gavrilov S."/>
            <person name="Lebedinsky A."/>
            <person name="Ivanova N."/>
            <person name="Daum C."/>
            <person name="Reddy T."/>
            <person name="Klenk H.P."/>
            <person name="Goker M."/>
            <person name="Reva O."/>
            <person name="Miroshnichenko M."/>
            <person name="Kyprides N."/>
            <person name="Woyke T."/>
            <person name="Gelfand M."/>
        </authorList>
    </citation>
    <scope>NUCLEOTIDE SEQUENCE [LARGE SCALE GENOMIC DNA]</scope>
    <source>
        <strain evidence="1 4">LF13</strain>
    </source>
</reference>
<sequence>MKKKKIPKFKDEDKEREFWAAHDSTDYIDWNNGEELIMPNLKPSLKTISLRVPQSLIDELKFLANKKDIPYQSLLKMFLVERVEKELKNLSKK</sequence>
<evidence type="ECO:0000313" key="3">
    <source>
        <dbReference type="Proteomes" id="UP000004671"/>
    </source>
</evidence>
<dbReference type="InParanoid" id="H1XXH7"/>
<dbReference type="EMBL" id="CM001402">
    <property type="protein sequence ID" value="EHO43101.1"/>
    <property type="molecule type" value="Genomic_DNA"/>
</dbReference>
<evidence type="ECO:0000313" key="2">
    <source>
        <dbReference type="EMBL" id="EHO43101.1"/>
    </source>
</evidence>
<evidence type="ECO:0000313" key="1">
    <source>
        <dbReference type="EMBL" id="APF19184.1"/>
    </source>
</evidence>
<proteinExistence type="predicted"/>